<keyword evidence="1" id="KW-0238">DNA-binding</keyword>
<protein>
    <submittedName>
        <fullName evidence="3">MATA-HMG</fullName>
    </submittedName>
</protein>
<dbReference type="GO" id="GO:0005634">
    <property type="term" value="C:nucleus"/>
    <property type="evidence" value="ECO:0007669"/>
    <property type="project" value="UniProtKB-UniRule"/>
</dbReference>
<accession>A0A1B1EUN3</accession>
<sequence>MKDNSLSNVDIQIIRMIDKKILFPLSEDIVSDMISKLQTQATVRRTNRQPKPMNNFMVFRRCLNHVVKKSLPYDGKNLSRVAAHIWREATMEEKKCYVDLTKLLKEQHSKIYPNHIEKRHRKPRINFVYCNKKYKSPNLQIEQINCQVRETGRVNFITENQEGNGVPCSYKQINCQVRETGRVNFITENQEGNGVPCSYKQINCQVRETSRTNITQEQVNEMNPLPCEYGHADGLDTFLAQQQYQQNSFYYSAPETCQTFYIGDSNAGFYGNHISNYYADFLRTEGNNCD</sequence>
<keyword evidence="1" id="KW-0539">Nucleus</keyword>
<gene>
    <name evidence="3" type="primary">HMG214</name>
</gene>
<dbReference type="EMBL" id="KT212549">
    <property type="protein sequence ID" value="ANQ32511.1"/>
    <property type="molecule type" value="Genomic_DNA"/>
</dbReference>
<dbReference type="InterPro" id="IPR009071">
    <property type="entry name" value="HMG_box_dom"/>
</dbReference>
<dbReference type="PROSITE" id="PS50118">
    <property type="entry name" value="HMG_BOX_2"/>
    <property type="match status" value="1"/>
</dbReference>
<dbReference type="Pfam" id="PF00505">
    <property type="entry name" value="HMG_box"/>
    <property type="match status" value="1"/>
</dbReference>
<proteinExistence type="predicted"/>
<dbReference type="VEuPathDB" id="FungiDB:RhiirFUN_018179"/>
<feature type="domain" description="HMG box" evidence="2">
    <location>
        <begin position="49"/>
        <end position="116"/>
    </location>
</feature>
<evidence type="ECO:0000259" key="2">
    <source>
        <dbReference type="PROSITE" id="PS50118"/>
    </source>
</evidence>
<dbReference type="Gene3D" id="1.10.30.10">
    <property type="entry name" value="High mobility group box domain"/>
    <property type="match status" value="1"/>
</dbReference>
<reference evidence="3" key="1">
    <citation type="submission" date="2015-06" db="EMBL/GenBank/DDBJ databases">
        <title>Evolution and Diversity of Sexually-Related Genes in an Arbuscular Mycorrhizal Fungi.</title>
        <authorList>
            <person name="Charron P."/>
            <person name="Marton T."/>
            <person name="Corradi N."/>
        </authorList>
    </citation>
    <scope>NUCLEOTIDE SEQUENCE</scope>
    <source>
        <strain evidence="3">A4</strain>
    </source>
</reference>
<dbReference type="AlphaFoldDB" id="A0A1B1EUN3"/>
<dbReference type="GO" id="GO:0003677">
    <property type="term" value="F:DNA binding"/>
    <property type="evidence" value="ECO:0007669"/>
    <property type="project" value="UniProtKB-UniRule"/>
</dbReference>
<evidence type="ECO:0000313" key="3">
    <source>
        <dbReference type="EMBL" id="ANQ32511.1"/>
    </source>
</evidence>
<name>A0A1B1EUN3_9GLOM</name>
<dbReference type="VEuPathDB" id="FungiDB:FUN_000792"/>
<dbReference type="OrthoDB" id="2328014at2759"/>
<evidence type="ECO:0000256" key="1">
    <source>
        <dbReference type="PROSITE-ProRule" id="PRU00267"/>
    </source>
</evidence>
<dbReference type="SUPFAM" id="SSF47095">
    <property type="entry name" value="HMG-box"/>
    <property type="match status" value="1"/>
</dbReference>
<organism evidence="3">
    <name type="scientific">Rhizophagus irregularis</name>
    <dbReference type="NCBI Taxonomy" id="588596"/>
    <lineage>
        <taxon>Eukaryota</taxon>
        <taxon>Fungi</taxon>
        <taxon>Fungi incertae sedis</taxon>
        <taxon>Mucoromycota</taxon>
        <taxon>Glomeromycotina</taxon>
        <taxon>Glomeromycetes</taxon>
        <taxon>Glomerales</taxon>
        <taxon>Glomeraceae</taxon>
        <taxon>Rhizophagus</taxon>
    </lineage>
</organism>
<dbReference type="InterPro" id="IPR036910">
    <property type="entry name" value="HMG_box_dom_sf"/>
</dbReference>
<feature type="DNA-binding region" description="HMG box" evidence="1">
    <location>
        <begin position="49"/>
        <end position="116"/>
    </location>
</feature>